<dbReference type="EMBL" id="MU070422">
    <property type="protein sequence ID" value="KAF5827803.1"/>
    <property type="molecule type" value="Genomic_DNA"/>
</dbReference>
<gene>
    <name evidence="1" type="ORF">DUNSADRAFT_18708</name>
</gene>
<protein>
    <recommendedName>
        <fullName evidence="3">Encoded protein</fullName>
    </recommendedName>
</protein>
<name>A0ABQ7FZM7_DUNSA</name>
<evidence type="ECO:0000313" key="2">
    <source>
        <dbReference type="Proteomes" id="UP000815325"/>
    </source>
</evidence>
<proteinExistence type="predicted"/>
<reference evidence="1" key="1">
    <citation type="submission" date="2017-08" db="EMBL/GenBank/DDBJ databases">
        <authorList>
            <person name="Polle J.E."/>
            <person name="Barry K."/>
            <person name="Cushman J."/>
            <person name="Schmutz J."/>
            <person name="Tran D."/>
            <person name="Hathwaick L.T."/>
            <person name="Yim W.C."/>
            <person name="Jenkins J."/>
            <person name="Mckie-Krisberg Z.M."/>
            <person name="Prochnik S."/>
            <person name="Lindquist E."/>
            <person name="Dockter R.B."/>
            <person name="Adam C."/>
            <person name="Molina H."/>
            <person name="Bunkerborg J."/>
            <person name="Jin E."/>
            <person name="Buchheim M."/>
            <person name="Magnuson J."/>
        </authorList>
    </citation>
    <scope>NUCLEOTIDE SEQUENCE</scope>
    <source>
        <strain evidence="1">CCAP 19/18</strain>
    </source>
</reference>
<evidence type="ECO:0008006" key="3">
    <source>
        <dbReference type="Google" id="ProtNLM"/>
    </source>
</evidence>
<dbReference type="Proteomes" id="UP000815325">
    <property type="component" value="Unassembled WGS sequence"/>
</dbReference>
<comment type="caution">
    <text evidence="1">The sequence shown here is derived from an EMBL/GenBank/DDBJ whole genome shotgun (WGS) entry which is preliminary data.</text>
</comment>
<organism evidence="1 2">
    <name type="scientific">Dunaliella salina</name>
    <name type="common">Green alga</name>
    <name type="synonym">Protococcus salinus</name>
    <dbReference type="NCBI Taxonomy" id="3046"/>
    <lineage>
        <taxon>Eukaryota</taxon>
        <taxon>Viridiplantae</taxon>
        <taxon>Chlorophyta</taxon>
        <taxon>core chlorophytes</taxon>
        <taxon>Chlorophyceae</taxon>
        <taxon>CS clade</taxon>
        <taxon>Chlamydomonadales</taxon>
        <taxon>Dunaliellaceae</taxon>
        <taxon>Dunaliella</taxon>
    </lineage>
</organism>
<sequence length="72" mass="7810">MQITVRSGMALRLRLLSPQIIIRSGMTEAEIDAEVVAMLEDTEAARESDEGVNSVLLAAAQDQMVRSANAQH</sequence>
<evidence type="ECO:0000313" key="1">
    <source>
        <dbReference type="EMBL" id="KAF5827803.1"/>
    </source>
</evidence>
<accession>A0ABQ7FZM7</accession>
<keyword evidence="2" id="KW-1185">Reference proteome</keyword>